<evidence type="ECO:0000256" key="4">
    <source>
        <dbReference type="ARBA" id="ARBA00022824"/>
    </source>
</evidence>
<evidence type="ECO:0000313" key="9">
    <source>
        <dbReference type="EMBL" id="KLO19472.1"/>
    </source>
</evidence>
<keyword evidence="5 8" id="KW-1133">Transmembrane helix</keyword>
<dbReference type="GO" id="GO:0005789">
    <property type="term" value="C:endoplasmic reticulum membrane"/>
    <property type="evidence" value="ECO:0007669"/>
    <property type="project" value="UniProtKB-SubCell"/>
</dbReference>
<feature type="transmembrane region" description="Helical" evidence="8">
    <location>
        <begin position="67"/>
        <end position="83"/>
    </location>
</feature>
<dbReference type="GO" id="GO:0034389">
    <property type="term" value="P:lipid droplet organization"/>
    <property type="evidence" value="ECO:0007669"/>
    <property type="project" value="TreeGrafter"/>
</dbReference>
<feature type="transmembrane region" description="Helical" evidence="8">
    <location>
        <begin position="103"/>
        <end position="123"/>
    </location>
</feature>
<dbReference type="STRING" id="27342.A0A0H2S5J6"/>
<evidence type="ECO:0000256" key="2">
    <source>
        <dbReference type="ARBA" id="ARBA00022692"/>
    </source>
</evidence>
<gene>
    <name evidence="9" type="ORF">SCHPADRAFT_817987</name>
</gene>
<sequence length="293" mass="32299">MPDLRRITFVSLSCVLLFGTIYSVAYNTYIDTSDPSVALGRAPHPLAESSYFARKNNVLNTLFIKKAWGWTTAAFVALLLTAPTPRPSSRRAAMTLRERLGKWAAATGVWLLFVVWFFGPGVMERVLSLSGAECVVRVPSGEVLAVPTELCASRTIVSPATHPELFIPSPRGILEGNSDWRTLPRMMRGHDVSGHVFLVTMSLLFLADMVRPSLNIPKGKLPTAHFYALLGTGVLMLIWMLALFTTSLYFHTPFEKLTGYLAGLVGFLVTQLPPLQDPLPEVLAVDSEELKHD</sequence>
<keyword evidence="2 8" id="KW-0812">Transmembrane</keyword>
<evidence type="ECO:0000256" key="3">
    <source>
        <dbReference type="ARBA" id="ARBA00022801"/>
    </source>
</evidence>
<name>A0A0H2S5J6_9AGAM</name>
<accession>A0A0H2S5J6</accession>
<dbReference type="PANTHER" id="PTHR23129">
    <property type="entry name" value="ACYL-COENZYME A DIPHOSPHATASE FITM2"/>
    <property type="match status" value="1"/>
</dbReference>
<evidence type="ECO:0000256" key="5">
    <source>
        <dbReference type="ARBA" id="ARBA00022989"/>
    </source>
</evidence>
<keyword evidence="6" id="KW-0443">Lipid metabolism</keyword>
<dbReference type="Pfam" id="PF10261">
    <property type="entry name" value="FIT"/>
    <property type="match status" value="2"/>
</dbReference>
<keyword evidence="7 8" id="KW-0472">Membrane</keyword>
<evidence type="ECO:0000256" key="7">
    <source>
        <dbReference type="ARBA" id="ARBA00023136"/>
    </source>
</evidence>
<dbReference type="Proteomes" id="UP000053477">
    <property type="component" value="Unassembled WGS sequence"/>
</dbReference>
<evidence type="ECO:0000256" key="6">
    <source>
        <dbReference type="ARBA" id="ARBA00023098"/>
    </source>
</evidence>
<dbReference type="PANTHER" id="PTHR23129:SF0">
    <property type="entry name" value="ACYL-COENZYME A DIPHOSPHATASE FITM2"/>
    <property type="match status" value="1"/>
</dbReference>
<keyword evidence="10" id="KW-1185">Reference proteome</keyword>
<dbReference type="FunCoup" id="A0A0H2S5J6">
    <property type="interactions" value="178"/>
</dbReference>
<proteinExistence type="predicted"/>
<evidence type="ECO:0000313" key="10">
    <source>
        <dbReference type="Proteomes" id="UP000053477"/>
    </source>
</evidence>
<organism evidence="9 10">
    <name type="scientific">Schizopora paradoxa</name>
    <dbReference type="NCBI Taxonomy" id="27342"/>
    <lineage>
        <taxon>Eukaryota</taxon>
        <taxon>Fungi</taxon>
        <taxon>Dikarya</taxon>
        <taxon>Basidiomycota</taxon>
        <taxon>Agaricomycotina</taxon>
        <taxon>Agaricomycetes</taxon>
        <taxon>Hymenochaetales</taxon>
        <taxon>Schizoporaceae</taxon>
        <taxon>Schizopora</taxon>
    </lineage>
</organism>
<dbReference type="OrthoDB" id="5579088at2759"/>
<dbReference type="EMBL" id="KQ085886">
    <property type="protein sequence ID" value="KLO19472.1"/>
    <property type="molecule type" value="Genomic_DNA"/>
</dbReference>
<dbReference type="InParanoid" id="A0A0H2S5J6"/>
<evidence type="ECO:0008006" key="11">
    <source>
        <dbReference type="Google" id="ProtNLM"/>
    </source>
</evidence>
<dbReference type="GO" id="GO:0008654">
    <property type="term" value="P:phospholipid biosynthetic process"/>
    <property type="evidence" value="ECO:0007669"/>
    <property type="project" value="TreeGrafter"/>
</dbReference>
<dbReference type="GO" id="GO:0010945">
    <property type="term" value="F:coenzyme A diphosphatase activity"/>
    <property type="evidence" value="ECO:0007669"/>
    <property type="project" value="InterPro"/>
</dbReference>
<feature type="transmembrane region" description="Helical" evidence="8">
    <location>
        <begin position="226"/>
        <end position="250"/>
    </location>
</feature>
<comment type="subcellular location">
    <subcellularLocation>
        <location evidence="1">Endoplasmic reticulum membrane</location>
        <topology evidence="1">Multi-pass membrane protein</topology>
    </subcellularLocation>
</comment>
<evidence type="ECO:0000256" key="1">
    <source>
        <dbReference type="ARBA" id="ARBA00004477"/>
    </source>
</evidence>
<dbReference type="AlphaFoldDB" id="A0A0H2S5J6"/>
<protein>
    <recommendedName>
        <fullName evidence="11">Inositol phospholipid biosynthesis protein Scs3</fullName>
    </recommendedName>
</protein>
<feature type="transmembrane region" description="Helical" evidence="8">
    <location>
        <begin position="192"/>
        <end position="214"/>
    </location>
</feature>
<evidence type="ECO:0000256" key="8">
    <source>
        <dbReference type="SAM" id="Phobius"/>
    </source>
</evidence>
<dbReference type="GO" id="GO:0019915">
    <property type="term" value="P:lipid storage"/>
    <property type="evidence" value="ECO:0007669"/>
    <property type="project" value="InterPro"/>
</dbReference>
<reference evidence="9 10" key="1">
    <citation type="submission" date="2015-04" db="EMBL/GenBank/DDBJ databases">
        <title>Complete genome sequence of Schizopora paradoxa KUC8140, a cosmopolitan wood degrader in East Asia.</title>
        <authorList>
            <consortium name="DOE Joint Genome Institute"/>
            <person name="Min B."/>
            <person name="Park H."/>
            <person name="Jang Y."/>
            <person name="Kim J.-J."/>
            <person name="Kim K.H."/>
            <person name="Pangilinan J."/>
            <person name="Lipzen A."/>
            <person name="Riley R."/>
            <person name="Grigoriev I.V."/>
            <person name="Spatafora J.W."/>
            <person name="Choi I.-G."/>
        </authorList>
    </citation>
    <scope>NUCLEOTIDE SEQUENCE [LARGE SCALE GENOMIC DNA]</scope>
    <source>
        <strain evidence="9 10">KUC8140</strain>
    </source>
</reference>
<dbReference type="InterPro" id="IPR019388">
    <property type="entry name" value="FIT"/>
</dbReference>
<keyword evidence="4" id="KW-0256">Endoplasmic reticulum</keyword>
<keyword evidence="3" id="KW-0378">Hydrolase</keyword>